<dbReference type="EMBL" id="SMDR01000002">
    <property type="protein sequence ID" value="TNJ33632.1"/>
    <property type="molecule type" value="Genomic_DNA"/>
</dbReference>
<reference evidence="2 3" key="1">
    <citation type="submission" date="2019-03" db="EMBL/GenBank/DDBJ databases">
        <title>Arenimonas daejeonensis sp. nov., isolated from compost.</title>
        <authorList>
            <person name="Jeon C.O."/>
        </authorList>
    </citation>
    <scope>NUCLEOTIDE SEQUENCE [LARGE SCALE GENOMIC DNA]</scope>
    <source>
        <strain evidence="2 3">R29</strain>
    </source>
</reference>
<dbReference type="Pfam" id="PF10006">
    <property type="entry name" value="DUF2249"/>
    <property type="match status" value="1"/>
</dbReference>
<feature type="domain" description="DUF2249" evidence="1">
    <location>
        <begin position="8"/>
        <end position="60"/>
    </location>
</feature>
<name>A0A5C4RR87_9GAMM</name>
<dbReference type="AlphaFoldDB" id="A0A5C4RR87"/>
<sequence>MDDDLPLLDLRDLPAPEPLVRALLAVEALAPGGALRVLTPMFPQPLLDVLRSRRVGYSTTACDGGGCAVTVWTEDGPPGA</sequence>
<gene>
    <name evidence="2" type="ORF">E1B00_09820</name>
</gene>
<keyword evidence="3" id="KW-1185">Reference proteome</keyword>
<comment type="caution">
    <text evidence="2">The sequence shown here is derived from an EMBL/GenBank/DDBJ whole genome shotgun (WGS) entry which is preliminary data.</text>
</comment>
<dbReference type="SUPFAM" id="SSF64307">
    <property type="entry name" value="SirA-like"/>
    <property type="match status" value="1"/>
</dbReference>
<organism evidence="2 3">
    <name type="scientific">Arenimonas terrae</name>
    <dbReference type="NCBI Taxonomy" id="2546226"/>
    <lineage>
        <taxon>Bacteria</taxon>
        <taxon>Pseudomonadati</taxon>
        <taxon>Pseudomonadota</taxon>
        <taxon>Gammaproteobacteria</taxon>
        <taxon>Lysobacterales</taxon>
        <taxon>Lysobacteraceae</taxon>
        <taxon>Arenimonas</taxon>
    </lineage>
</organism>
<proteinExistence type="predicted"/>
<dbReference type="OrthoDB" id="5958858at2"/>
<accession>A0A5C4RR87</accession>
<dbReference type="InterPro" id="IPR036868">
    <property type="entry name" value="TusA-like_sf"/>
</dbReference>
<protein>
    <submittedName>
        <fullName evidence="2">DUF2249 domain-containing protein</fullName>
    </submittedName>
</protein>
<dbReference type="Proteomes" id="UP000305760">
    <property type="component" value="Unassembled WGS sequence"/>
</dbReference>
<dbReference type="RefSeq" id="WP_139448235.1">
    <property type="nucleotide sequence ID" value="NZ_SMDR01000002.1"/>
</dbReference>
<evidence type="ECO:0000313" key="2">
    <source>
        <dbReference type="EMBL" id="TNJ33632.1"/>
    </source>
</evidence>
<evidence type="ECO:0000259" key="1">
    <source>
        <dbReference type="Pfam" id="PF10006"/>
    </source>
</evidence>
<dbReference type="InterPro" id="IPR018720">
    <property type="entry name" value="DUF2249"/>
</dbReference>
<evidence type="ECO:0000313" key="3">
    <source>
        <dbReference type="Proteomes" id="UP000305760"/>
    </source>
</evidence>